<dbReference type="EMBL" id="GGEC01014036">
    <property type="protein sequence ID" value="MBW94519.1"/>
    <property type="molecule type" value="Transcribed_RNA"/>
</dbReference>
<name>A0A2P2JM27_RHIMU</name>
<sequence length="22" mass="2632">MMIVWKNRNGSTWVGHLWCPCL</sequence>
<keyword evidence="1" id="KW-0812">Transmembrane</keyword>
<evidence type="ECO:0000313" key="1">
    <source>
        <dbReference type="EMBL" id="MBW94519.1"/>
    </source>
</evidence>
<keyword evidence="1" id="KW-0472">Membrane</keyword>
<proteinExistence type="predicted"/>
<protein>
    <submittedName>
        <fullName evidence="1">Transmembrane protein 256 homolog</fullName>
    </submittedName>
</protein>
<organism evidence="1">
    <name type="scientific">Rhizophora mucronata</name>
    <name type="common">Asiatic mangrove</name>
    <dbReference type="NCBI Taxonomy" id="61149"/>
    <lineage>
        <taxon>Eukaryota</taxon>
        <taxon>Viridiplantae</taxon>
        <taxon>Streptophyta</taxon>
        <taxon>Embryophyta</taxon>
        <taxon>Tracheophyta</taxon>
        <taxon>Spermatophyta</taxon>
        <taxon>Magnoliopsida</taxon>
        <taxon>eudicotyledons</taxon>
        <taxon>Gunneridae</taxon>
        <taxon>Pentapetalae</taxon>
        <taxon>rosids</taxon>
        <taxon>fabids</taxon>
        <taxon>Malpighiales</taxon>
        <taxon>Rhizophoraceae</taxon>
        <taxon>Rhizophora</taxon>
    </lineage>
</organism>
<dbReference type="AlphaFoldDB" id="A0A2P2JM27"/>
<reference evidence="1" key="1">
    <citation type="submission" date="2018-02" db="EMBL/GenBank/DDBJ databases">
        <title>Rhizophora mucronata_Transcriptome.</title>
        <authorList>
            <person name="Meera S.P."/>
            <person name="Sreeshan A."/>
            <person name="Augustine A."/>
        </authorList>
    </citation>
    <scope>NUCLEOTIDE SEQUENCE</scope>
    <source>
        <tissue evidence="1">Leaf</tissue>
    </source>
</reference>
<accession>A0A2P2JM27</accession>